<dbReference type="PANTHER" id="PTHR13326:SF19">
    <property type="entry name" value="PSEUDOURIDINE SYNTHASE, PUTATIVE-RELATED"/>
    <property type="match status" value="1"/>
</dbReference>
<feature type="region of interest" description="Disordered" evidence="3">
    <location>
        <begin position="97"/>
        <end position="118"/>
    </location>
</feature>
<comment type="similarity">
    <text evidence="1">Belongs to the pseudouridine synthase TruD family.</text>
</comment>
<feature type="compositionally biased region" description="Gly residues" evidence="3">
    <location>
        <begin position="107"/>
        <end position="116"/>
    </location>
</feature>
<feature type="transmembrane region" description="Helical" evidence="4">
    <location>
        <begin position="29"/>
        <end position="48"/>
    </location>
</feature>
<protein>
    <submittedName>
        <fullName evidence="6">Uncharacterized protein TCIL3000_11_9730</fullName>
    </submittedName>
</protein>
<dbReference type="Pfam" id="PF01142">
    <property type="entry name" value="TruD"/>
    <property type="match status" value="2"/>
</dbReference>
<dbReference type="GO" id="GO:0001522">
    <property type="term" value="P:pseudouridine synthesis"/>
    <property type="evidence" value="ECO:0007669"/>
    <property type="project" value="InterPro"/>
</dbReference>
<dbReference type="AlphaFoldDB" id="G0V1I5"/>
<dbReference type="GO" id="GO:0009982">
    <property type="term" value="F:pseudouridine synthase activity"/>
    <property type="evidence" value="ECO:0007669"/>
    <property type="project" value="InterPro"/>
</dbReference>
<dbReference type="SUPFAM" id="SSF55120">
    <property type="entry name" value="Pseudouridine synthase"/>
    <property type="match status" value="1"/>
</dbReference>
<dbReference type="Gene3D" id="3.30.2350.20">
    <property type="entry name" value="TruD, catalytic domain"/>
    <property type="match status" value="2"/>
</dbReference>
<dbReference type="InterPro" id="IPR001656">
    <property type="entry name" value="PsdUridine_synth_TruD"/>
</dbReference>
<dbReference type="PANTHER" id="PTHR13326">
    <property type="entry name" value="TRNA PSEUDOURIDINE SYNTHASE D"/>
    <property type="match status" value="1"/>
</dbReference>
<keyword evidence="2" id="KW-0413">Isomerase</keyword>
<gene>
    <name evidence="6" type="ORF">TCIL3000_11_9730</name>
</gene>
<keyword evidence="4" id="KW-0472">Membrane</keyword>
<feature type="region of interest" description="Disordered" evidence="3">
    <location>
        <begin position="923"/>
        <end position="942"/>
    </location>
</feature>
<dbReference type="GO" id="GO:0003723">
    <property type="term" value="F:RNA binding"/>
    <property type="evidence" value="ECO:0007669"/>
    <property type="project" value="InterPro"/>
</dbReference>
<dbReference type="InterPro" id="IPR020103">
    <property type="entry name" value="PsdUridine_synth_cat_dom_sf"/>
</dbReference>
<sequence>MSRPSTSFPFLRSYACMNVSAYQVISERLLLLFCFFLYLPFLFLAPFLSRPLFMRMRVGWCSLSPVNSKWVWEVEPRRLHAIDFFMYRNGLFSRTSAEGGRDNNNNSGGGGSGVCGGRRKRNVERLDALSGRSRAAAPKVSVSPPNSDEACAARPFSPIKLMQRMMQEWEKEQQRVLLQEEEALAKEEAEAALVMEHPSEIFGDEAAVLRNFGMGAFVSREGAPGFSGLFRQHWKDFLVTEMVHDGDGDGEVGKPLSREPDWTIPPLPSELWPVEVPNVSDTCEAVGCRGCGGSPQSAFFTVNVEEQLGQIVREDCSDMTKAVGSDVKGKSLQTVAGGCGGCDTGEKKQLPCDQPGGPENSTFYLQCFLRKQHIAHSVALSNVAQTLRMHPSRISVAGIKDYIGDTIQRVRLQNITPASALQANRVFRRRRWKMTLSNFSYHTEPLFPGRLFGNHFKIILRDVTAPRACVQDAVEALQAYGFPNYYGCQRFSWFGGKDDAAFAILNHNWLVFAFRFLGYSTRELTLRELLQRERKYPNPVQDQYRRDVVRRLRAIAVEPDELDTAPFLSCPSLGTPLTTADGGPIGNKHEMIIQQLKGAYFDLNVMSRRMTAQRLCSYLWNQVLTLRLHHFGGKEALEGDMVLPEALRNMDASAEARKALYQEGIRFIVGEEEKRRTPVTDVVHPGFSFNAVQLPRNVVGDYFLQVCDKYHLDWFGRHSKSGIHDFLEPPRPIVRKPMNLSYEYDVGASKLTLEFSLERGSYANVLLTELMKQVRCVGSDDVLTLPLPEAMWELGGRDPGYVTSMQDIYKGFQDGLGFVSDEHVLPLAEDVKPWDYTTGPLFLPEYADPVRKAYRWGSRHLLRNTARRERDEEMMKLRLFEKPLAKTLSDGEVSQYAGHTVPMAPNSKGKKIFFKVLRRQRRYPGAPKSSPRVARGAHVPRKAAAQVPFKTINKNTWNVTW</sequence>
<dbReference type="InterPro" id="IPR011760">
    <property type="entry name" value="PsdUridine_synth_TruD_insert"/>
</dbReference>
<evidence type="ECO:0000256" key="1">
    <source>
        <dbReference type="ARBA" id="ARBA00007953"/>
    </source>
</evidence>
<proteinExistence type="inferred from homology"/>
<reference evidence="6" key="1">
    <citation type="journal article" date="2012" name="Proc. Natl. Acad. Sci. U.S.A.">
        <title>Antigenic diversity is generated by distinct evolutionary mechanisms in African trypanosome species.</title>
        <authorList>
            <person name="Jackson A.P."/>
            <person name="Berry A."/>
            <person name="Aslett M."/>
            <person name="Allison H.C."/>
            <person name="Burton P."/>
            <person name="Vavrova-Anderson J."/>
            <person name="Brown R."/>
            <person name="Browne H."/>
            <person name="Corton N."/>
            <person name="Hauser H."/>
            <person name="Gamble J."/>
            <person name="Gilderthorp R."/>
            <person name="Marcello L."/>
            <person name="McQuillan J."/>
            <person name="Otto T.D."/>
            <person name="Quail M.A."/>
            <person name="Sanders M.J."/>
            <person name="van Tonder A."/>
            <person name="Ginger M.L."/>
            <person name="Field M.C."/>
            <person name="Barry J.D."/>
            <person name="Hertz-Fowler C."/>
            <person name="Berriman M."/>
        </authorList>
    </citation>
    <scope>NUCLEOTIDE SEQUENCE</scope>
    <source>
        <strain evidence="6">IL3000</strain>
    </source>
</reference>
<dbReference type="EMBL" id="HE575324">
    <property type="protein sequence ID" value="CCC95506.1"/>
    <property type="molecule type" value="Genomic_DNA"/>
</dbReference>
<evidence type="ECO:0000313" key="6">
    <source>
        <dbReference type="EMBL" id="CCC95506.1"/>
    </source>
</evidence>
<dbReference type="PROSITE" id="PS50984">
    <property type="entry name" value="TRUD"/>
    <property type="match status" value="1"/>
</dbReference>
<feature type="domain" description="TRUD" evidence="5">
    <location>
        <begin position="481"/>
        <end position="736"/>
    </location>
</feature>
<evidence type="ECO:0000256" key="3">
    <source>
        <dbReference type="SAM" id="MobiDB-lite"/>
    </source>
</evidence>
<evidence type="ECO:0000259" key="5">
    <source>
        <dbReference type="PROSITE" id="PS50984"/>
    </source>
</evidence>
<evidence type="ECO:0000256" key="4">
    <source>
        <dbReference type="SAM" id="Phobius"/>
    </source>
</evidence>
<dbReference type="VEuPathDB" id="TriTrypDB:TcIL3000.11.9730"/>
<name>G0V1I5_TRYCI</name>
<keyword evidence="4" id="KW-1133">Transmembrane helix</keyword>
<dbReference type="GO" id="GO:0005634">
    <property type="term" value="C:nucleus"/>
    <property type="evidence" value="ECO:0007669"/>
    <property type="project" value="TreeGrafter"/>
</dbReference>
<evidence type="ECO:0000256" key="2">
    <source>
        <dbReference type="ARBA" id="ARBA00023235"/>
    </source>
</evidence>
<dbReference type="InterPro" id="IPR042214">
    <property type="entry name" value="TruD_catalytic"/>
</dbReference>
<keyword evidence="4" id="KW-0812">Transmembrane</keyword>
<organism evidence="6">
    <name type="scientific">Trypanosoma congolense (strain IL3000)</name>
    <dbReference type="NCBI Taxonomy" id="1068625"/>
    <lineage>
        <taxon>Eukaryota</taxon>
        <taxon>Discoba</taxon>
        <taxon>Euglenozoa</taxon>
        <taxon>Kinetoplastea</taxon>
        <taxon>Metakinetoplastina</taxon>
        <taxon>Trypanosomatida</taxon>
        <taxon>Trypanosomatidae</taxon>
        <taxon>Trypanosoma</taxon>
        <taxon>Nannomonas</taxon>
    </lineage>
</organism>
<accession>G0V1I5</accession>